<evidence type="ECO:0000256" key="1">
    <source>
        <dbReference type="SAM" id="Phobius"/>
    </source>
</evidence>
<dbReference type="GeneID" id="58894379"/>
<protein>
    <submittedName>
        <fullName evidence="2">Uncharacterized protein</fullName>
    </submittedName>
</protein>
<sequence length="124" mass="14035">MNLLQRRLSIYLVLIAVLLLSSAVGAIGADVAEHHRSVWKNSGNASQAKEESSLFRIMAPRFFQYESQRHDGDEEGIWVTAISTRVTFAVLTLTTLVLLVSAIIKCYSIRSTPRNLQYRFIHTR</sequence>
<accession>A0A377J746</accession>
<dbReference type="RefSeq" id="WP_005504439.1">
    <property type="nucleotide sequence ID" value="NZ_CABMOB010000001.1"/>
</dbReference>
<evidence type="ECO:0000313" key="2">
    <source>
        <dbReference type="EMBL" id="STO98297.1"/>
    </source>
</evidence>
<dbReference type="EMBL" id="UGHD01000003">
    <property type="protein sequence ID" value="STO98297.1"/>
    <property type="molecule type" value="Genomic_DNA"/>
</dbReference>
<dbReference type="Proteomes" id="UP000254512">
    <property type="component" value="Unassembled WGS sequence"/>
</dbReference>
<keyword evidence="1" id="KW-0812">Transmembrane</keyword>
<evidence type="ECO:0000313" key="3">
    <source>
        <dbReference type="Proteomes" id="UP000254512"/>
    </source>
</evidence>
<keyword evidence="1" id="KW-0472">Membrane</keyword>
<reference evidence="2 3" key="1">
    <citation type="submission" date="2018-06" db="EMBL/GenBank/DDBJ databases">
        <authorList>
            <consortium name="Pathogen Informatics"/>
            <person name="Doyle S."/>
        </authorList>
    </citation>
    <scope>NUCLEOTIDE SEQUENCE [LARGE SCALE GENOMIC DNA]</scope>
    <source>
        <strain evidence="2 3">NCTC11645</strain>
    </source>
</reference>
<dbReference type="KEGG" id="gho:AL542_00645"/>
<dbReference type="STRING" id="673.AL542_00645"/>
<feature type="transmembrane region" description="Helical" evidence="1">
    <location>
        <begin position="77"/>
        <end position="104"/>
    </location>
</feature>
<dbReference type="AlphaFoldDB" id="A0A377J746"/>
<gene>
    <name evidence="2" type="ORF">NCTC11645_03282</name>
</gene>
<organism evidence="2 3">
    <name type="scientific">Grimontia hollisae</name>
    <name type="common">Vibrio hollisae</name>
    <dbReference type="NCBI Taxonomy" id="673"/>
    <lineage>
        <taxon>Bacteria</taxon>
        <taxon>Pseudomonadati</taxon>
        <taxon>Pseudomonadota</taxon>
        <taxon>Gammaproteobacteria</taxon>
        <taxon>Vibrionales</taxon>
        <taxon>Vibrionaceae</taxon>
        <taxon>Grimontia</taxon>
    </lineage>
</organism>
<name>A0A377J746_GRIHO</name>
<proteinExistence type="predicted"/>
<keyword evidence="1" id="KW-1133">Transmembrane helix</keyword>